<dbReference type="AlphaFoldDB" id="A0A7R8CVR4"/>
<dbReference type="InterPro" id="IPR006223">
    <property type="entry name" value="GcvT"/>
</dbReference>
<protein>
    <recommendedName>
        <fullName evidence="10">Aminomethyltransferase</fullName>
        <ecNumber evidence="10">2.1.2.10</ecNumber>
    </recommendedName>
    <alternativeName>
        <fullName evidence="10">Glycine cleavage system T protein</fullName>
    </alternativeName>
</protein>
<evidence type="ECO:0000256" key="6">
    <source>
        <dbReference type="ARBA" id="ARBA00022679"/>
    </source>
</evidence>
<keyword evidence="5 10" id="KW-0032">Aminotransferase</keyword>
<evidence type="ECO:0000256" key="8">
    <source>
        <dbReference type="ARBA" id="ARBA00023128"/>
    </source>
</evidence>
<comment type="catalytic activity">
    <reaction evidence="9 10">
        <text>N(6)-[(R)-S(8)-aminomethyldihydrolipoyl]-L-lysyl-[protein] + (6S)-5,6,7,8-tetrahydrofolate = N(6)-[(R)-dihydrolipoyl]-L-lysyl-[protein] + (6R)-5,10-methylene-5,6,7,8-tetrahydrofolate + NH4(+)</text>
        <dbReference type="Rhea" id="RHEA:16945"/>
        <dbReference type="Rhea" id="RHEA-COMP:10475"/>
        <dbReference type="Rhea" id="RHEA-COMP:10492"/>
        <dbReference type="ChEBI" id="CHEBI:15636"/>
        <dbReference type="ChEBI" id="CHEBI:28938"/>
        <dbReference type="ChEBI" id="CHEBI:57453"/>
        <dbReference type="ChEBI" id="CHEBI:83100"/>
        <dbReference type="ChEBI" id="CHEBI:83143"/>
        <dbReference type="EC" id="2.1.2.10"/>
    </reaction>
</comment>
<accession>A0A7R8CVR4</accession>
<evidence type="ECO:0000256" key="9">
    <source>
        <dbReference type="ARBA" id="ARBA00047665"/>
    </source>
</evidence>
<evidence type="ECO:0000256" key="5">
    <source>
        <dbReference type="ARBA" id="ARBA00022576"/>
    </source>
</evidence>
<organism evidence="12 13">
    <name type="scientific">Lepeophtheirus salmonis</name>
    <name type="common">Salmon louse</name>
    <name type="synonym">Caligus salmonis</name>
    <dbReference type="NCBI Taxonomy" id="72036"/>
    <lineage>
        <taxon>Eukaryota</taxon>
        <taxon>Metazoa</taxon>
        <taxon>Ecdysozoa</taxon>
        <taxon>Arthropoda</taxon>
        <taxon>Crustacea</taxon>
        <taxon>Multicrustacea</taxon>
        <taxon>Hexanauplia</taxon>
        <taxon>Copepoda</taxon>
        <taxon>Siphonostomatoida</taxon>
        <taxon>Caligidae</taxon>
        <taxon>Lepeophtheirus</taxon>
    </lineage>
</organism>
<evidence type="ECO:0000256" key="10">
    <source>
        <dbReference type="RuleBase" id="RU003981"/>
    </source>
</evidence>
<dbReference type="SUPFAM" id="SSF103025">
    <property type="entry name" value="Folate-binding domain"/>
    <property type="match status" value="1"/>
</dbReference>
<evidence type="ECO:0000259" key="11">
    <source>
        <dbReference type="Pfam" id="PF01571"/>
    </source>
</evidence>
<dbReference type="PANTHER" id="PTHR43757:SF16">
    <property type="entry name" value="AMINOMETHYLTRANSFERASE, MITOCHONDRIAL"/>
    <property type="match status" value="1"/>
</dbReference>
<keyword evidence="8 10" id="KW-0496">Mitochondrion</keyword>
<evidence type="ECO:0000256" key="4">
    <source>
        <dbReference type="ARBA" id="ARBA00011690"/>
    </source>
</evidence>
<sequence>MESVHSLKLWFKEVFIYIRWIFHISHIILIKEIDLISVSVGGARCINSEYYDLASYLPHGIYLEDIILQEASHSLARLTMYLGLLWNTNLFQVYLLRDKQCRGAIKVVVNLYYEKYQKVFGMKSTKKLIQLLAISSASYITLSNRKTGTKTVINLFERKKNNYLFAFSLARKFHIIYNWNTFQRGLSTAEQVKKTCLYDFHIQKGGKMVEFAGYSMPMQYIDMGIGESHQHTRKKCSIFDVSHMQQSKVYGKDRRQFIESLTTLDLKTLKEDSGSLTIFTNEKGGIVDDLIVMNTSLDFLYLVTNAGCKEKDILLMKKKVLEMKSDNMDIELEIINDHALIAIQGPKMAEYFQPHTDVDLKKLKFMQTSLGTVCGVPMCRITRCGYTGEDGVEVSIPNEHAEAVLQKLTNSNSSIKLAGLGARDSLRLEAGLCLYGNDMNEDITPVEASLNWLISKSRRKEGGFPVQKNRIGFQWSSTKKWNGNT</sequence>
<dbReference type="InterPro" id="IPR028896">
    <property type="entry name" value="GcvT/YgfZ/DmdA"/>
</dbReference>
<comment type="subunit">
    <text evidence="4 10">The glycine cleavage system is composed of four proteins: P, T, L and H.</text>
</comment>
<keyword evidence="13" id="KW-1185">Reference proteome</keyword>
<dbReference type="EMBL" id="HG994584">
    <property type="protein sequence ID" value="CAF2945931.1"/>
    <property type="molecule type" value="Genomic_DNA"/>
</dbReference>
<proteinExistence type="inferred from homology"/>
<dbReference type="OrthoDB" id="10263536at2759"/>
<dbReference type="InterPro" id="IPR006222">
    <property type="entry name" value="GCVT_N"/>
</dbReference>
<name>A0A7R8CVR4_LEPSM</name>
<gene>
    <name evidence="12" type="ORF">LSAA_10795</name>
</gene>
<keyword evidence="7 10" id="KW-0809">Transit peptide</keyword>
<dbReference type="GO" id="GO:0005960">
    <property type="term" value="C:glycine cleavage complex"/>
    <property type="evidence" value="ECO:0007669"/>
    <property type="project" value="InterPro"/>
</dbReference>
<evidence type="ECO:0000313" key="13">
    <source>
        <dbReference type="Proteomes" id="UP000675881"/>
    </source>
</evidence>
<evidence type="ECO:0000313" key="12">
    <source>
        <dbReference type="EMBL" id="CAF2945931.1"/>
    </source>
</evidence>
<dbReference type="PANTHER" id="PTHR43757">
    <property type="entry name" value="AMINOMETHYLTRANSFERASE"/>
    <property type="match status" value="1"/>
</dbReference>
<comment type="similarity">
    <text evidence="3 10">Belongs to the GcvT family.</text>
</comment>
<dbReference type="InterPro" id="IPR027266">
    <property type="entry name" value="TrmE/GcvT-like"/>
</dbReference>
<reference evidence="12" key="1">
    <citation type="submission" date="2021-02" db="EMBL/GenBank/DDBJ databases">
        <authorList>
            <person name="Bekaert M."/>
        </authorList>
    </citation>
    <scope>NUCLEOTIDE SEQUENCE</scope>
    <source>
        <strain evidence="12">IoA-00</strain>
    </source>
</reference>
<evidence type="ECO:0000256" key="3">
    <source>
        <dbReference type="ARBA" id="ARBA00008609"/>
    </source>
</evidence>
<dbReference type="FunFam" id="3.30.70.1400:FF:000001">
    <property type="entry name" value="Aminomethyltransferase"/>
    <property type="match status" value="1"/>
</dbReference>
<dbReference type="GO" id="GO:0005739">
    <property type="term" value="C:mitochondrion"/>
    <property type="evidence" value="ECO:0007669"/>
    <property type="project" value="UniProtKB-SubCell"/>
</dbReference>
<dbReference type="GO" id="GO:0006546">
    <property type="term" value="P:glycine catabolic process"/>
    <property type="evidence" value="ECO:0007669"/>
    <property type="project" value="InterPro"/>
</dbReference>
<feature type="domain" description="GCVT N-terminal" evidence="11">
    <location>
        <begin position="197"/>
        <end position="456"/>
    </location>
</feature>
<comment type="function">
    <text evidence="1 10">The glycine cleavage system catalyzes the degradation of glycine.</text>
</comment>
<dbReference type="EC" id="2.1.2.10" evidence="10"/>
<keyword evidence="6 10" id="KW-0808">Transferase</keyword>
<dbReference type="GO" id="GO:0008483">
    <property type="term" value="F:transaminase activity"/>
    <property type="evidence" value="ECO:0007669"/>
    <property type="project" value="UniProtKB-KW"/>
</dbReference>
<dbReference type="Gene3D" id="3.30.70.1400">
    <property type="entry name" value="Aminomethyltransferase beta-barrel domains"/>
    <property type="match status" value="1"/>
</dbReference>
<dbReference type="Proteomes" id="UP000675881">
    <property type="component" value="Chromosome 5"/>
</dbReference>
<dbReference type="Gene3D" id="4.10.1250.10">
    <property type="entry name" value="Aminomethyltransferase fragment"/>
    <property type="match status" value="1"/>
</dbReference>
<comment type="subcellular location">
    <subcellularLocation>
        <location evidence="2 10">Mitochondrion</location>
    </subcellularLocation>
</comment>
<dbReference type="Pfam" id="PF01571">
    <property type="entry name" value="GCV_T"/>
    <property type="match status" value="1"/>
</dbReference>
<evidence type="ECO:0000256" key="2">
    <source>
        <dbReference type="ARBA" id="ARBA00004173"/>
    </source>
</evidence>
<evidence type="ECO:0000256" key="1">
    <source>
        <dbReference type="ARBA" id="ARBA00003631"/>
    </source>
</evidence>
<dbReference type="NCBIfam" id="TIGR00528">
    <property type="entry name" value="gcvT"/>
    <property type="match status" value="1"/>
</dbReference>
<dbReference type="Gene3D" id="3.30.1360.120">
    <property type="entry name" value="Probable tRNA modification gtpase trme, domain 1"/>
    <property type="match status" value="1"/>
</dbReference>
<dbReference type="GO" id="GO:0004047">
    <property type="term" value="F:aminomethyltransferase activity"/>
    <property type="evidence" value="ECO:0007669"/>
    <property type="project" value="UniProtKB-EC"/>
</dbReference>
<evidence type="ECO:0000256" key="7">
    <source>
        <dbReference type="ARBA" id="ARBA00022946"/>
    </source>
</evidence>